<evidence type="ECO:0000313" key="3">
    <source>
        <dbReference type="Proteomes" id="UP000232003"/>
    </source>
</evidence>
<dbReference type="SMART" id="SM00507">
    <property type="entry name" value="HNHc"/>
    <property type="match status" value="1"/>
</dbReference>
<dbReference type="KEGG" id="nfl:COO91_03409"/>
<evidence type="ECO:0000259" key="1">
    <source>
        <dbReference type="SMART" id="SM00507"/>
    </source>
</evidence>
<dbReference type="EMBL" id="CP024785">
    <property type="protein sequence ID" value="AUB37464.1"/>
    <property type="molecule type" value="Genomic_DNA"/>
</dbReference>
<dbReference type="Proteomes" id="UP000232003">
    <property type="component" value="Chromosome"/>
</dbReference>
<dbReference type="Pfam" id="PF14279">
    <property type="entry name" value="HNH_5"/>
    <property type="match status" value="1"/>
</dbReference>
<keyword evidence="2" id="KW-0540">Nuclease</keyword>
<sequence length="294" mass="34086">MCLAMKSRYLGFRMKEEGHSGNITNDLFYLGKLCPRKHDYQNTRQSLRYKSNFDCKECCVLLRRQRKNSRARIFPNKNAPQPEGILVPDNHYLGLLCKHGHDYMQTGYSLRNNRRNCIICISEKSRGTQAKVRTERWKKANPDYMSQYLQTYYQTNKQTIIKKTKEYGKTVKGKACKAISRYKRRAKMAIAPRIPYASSELVAHFQSFKNQCVYCGTKENLTADHVIPIAKGGYDALSNILPCCLSCNCSKQDRTYLEWYSESPHFNLDRLAIIADFVQAQKYRGDAINHDPTT</sequence>
<dbReference type="Gene3D" id="1.10.30.50">
    <property type="match status" value="1"/>
</dbReference>
<dbReference type="CDD" id="cd00085">
    <property type="entry name" value="HNHc"/>
    <property type="match status" value="1"/>
</dbReference>
<dbReference type="AlphaFoldDB" id="A0A2K8SPS0"/>
<dbReference type="InterPro" id="IPR003615">
    <property type="entry name" value="HNH_nuc"/>
</dbReference>
<dbReference type="PANTHER" id="PTHR33877">
    <property type="entry name" value="SLL1193 PROTEIN"/>
    <property type="match status" value="1"/>
</dbReference>
<name>A0A2K8SPS0_9NOSO</name>
<feature type="domain" description="HNH nuclease" evidence="1">
    <location>
        <begin position="199"/>
        <end position="249"/>
    </location>
</feature>
<keyword evidence="3" id="KW-1185">Reference proteome</keyword>
<dbReference type="PANTHER" id="PTHR33877:SF1">
    <property type="entry name" value="TYPE IV METHYL-DIRECTED RESTRICTION ENZYME ECOKMCRA"/>
    <property type="match status" value="1"/>
</dbReference>
<dbReference type="InterPro" id="IPR029471">
    <property type="entry name" value="HNH_5"/>
</dbReference>
<gene>
    <name evidence="2" type="ORF">COO91_03409</name>
</gene>
<protein>
    <submittedName>
        <fullName evidence="2">5-methylcytosine-specific restriction endonuclease McrA</fullName>
    </submittedName>
</protein>
<dbReference type="GO" id="GO:0004519">
    <property type="term" value="F:endonuclease activity"/>
    <property type="evidence" value="ECO:0007669"/>
    <property type="project" value="UniProtKB-KW"/>
</dbReference>
<accession>A0A2K8SPS0</accession>
<dbReference type="InterPro" id="IPR052892">
    <property type="entry name" value="NA-targeting_endonuclease"/>
</dbReference>
<proteinExistence type="predicted"/>
<keyword evidence="2" id="KW-0378">Hydrolase</keyword>
<reference evidence="2 3" key="1">
    <citation type="submission" date="2017-11" db="EMBL/GenBank/DDBJ databases">
        <title>Complete genome of a free-living desiccation-tolerant cyanobacterium and its photosynthetic adaptation to extreme terrestrial habitat.</title>
        <authorList>
            <person name="Shang J."/>
        </authorList>
    </citation>
    <scope>NUCLEOTIDE SEQUENCE [LARGE SCALE GENOMIC DNA]</scope>
    <source>
        <strain evidence="2 3">CCNUN1</strain>
    </source>
</reference>
<evidence type="ECO:0000313" key="2">
    <source>
        <dbReference type="EMBL" id="AUB37464.1"/>
    </source>
</evidence>
<organism evidence="2 3">
    <name type="scientific">Nostoc flagelliforme CCNUN1</name>
    <dbReference type="NCBI Taxonomy" id="2038116"/>
    <lineage>
        <taxon>Bacteria</taxon>
        <taxon>Bacillati</taxon>
        <taxon>Cyanobacteriota</taxon>
        <taxon>Cyanophyceae</taxon>
        <taxon>Nostocales</taxon>
        <taxon>Nostocaceae</taxon>
        <taxon>Nostoc</taxon>
    </lineage>
</organism>
<keyword evidence="2" id="KW-0255">Endonuclease</keyword>